<feature type="transmembrane region" description="Helical" evidence="1">
    <location>
        <begin position="203"/>
        <end position="222"/>
    </location>
</feature>
<keyword evidence="1" id="KW-0472">Membrane</keyword>
<dbReference type="Proteomes" id="UP001596087">
    <property type="component" value="Unassembled WGS sequence"/>
</dbReference>
<evidence type="ECO:0000256" key="1">
    <source>
        <dbReference type="SAM" id="Phobius"/>
    </source>
</evidence>
<feature type="domain" description="CAAX prenyl protease 2/Lysostaphin resistance protein A-like" evidence="2">
    <location>
        <begin position="146"/>
        <end position="242"/>
    </location>
</feature>
<feature type="transmembrane region" description="Helical" evidence="1">
    <location>
        <begin position="267"/>
        <end position="289"/>
    </location>
</feature>
<keyword evidence="4" id="KW-1185">Reference proteome</keyword>
<name>A0ABW0BP29_9ACTN</name>
<proteinExistence type="predicted"/>
<gene>
    <name evidence="3" type="ORF">ACFPGP_19340</name>
</gene>
<comment type="caution">
    <text evidence="3">The sequence shown here is derived from an EMBL/GenBank/DDBJ whole genome shotgun (WGS) entry which is preliminary data.</text>
</comment>
<dbReference type="GO" id="GO:0016787">
    <property type="term" value="F:hydrolase activity"/>
    <property type="evidence" value="ECO:0007669"/>
    <property type="project" value="UniProtKB-KW"/>
</dbReference>
<dbReference type="PANTHER" id="PTHR39430">
    <property type="entry name" value="MEMBRANE-ASSOCIATED PROTEASE-RELATED"/>
    <property type="match status" value="1"/>
</dbReference>
<accession>A0ABW0BP29</accession>
<dbReference type="Pfam" id="PF02517">
    <property type="entry name" value="Rce1-like"/>
    <property type="match status" value="1"/>
</dbReference>
<keyword evidence="1" id="KW-0812">Transmembrane</keyword>
<keyword evidence="3" id="KW-0378">Hydrolase</keyword>
<dbReference type="PANTHER" id="PTHR39430:SF1">
    <property type="entry name" value="PROTEASE"/>
    <property type="match status" value="1"/>
</dbReference>
<reference evidence="4" key="1">
    <citation type="journal article" date="2019" name="Int. J. Syst. Evol. Microbiol.">
        <title>The Global Catalogue of Microorganisms (GCM) 10K type strain sequencing project: providing services to taxonomists for standard genome sequencing and annotation.</title>
        <authorList>
            <consortium name="The Broad Institute Genomics Platform"/>
            <consortium name="The Broad Institute Genome Sequencing Center for Infectious Disease"/>
            <person name="Wu L."/>
            <person name="Ma J."/>
        </authorList>
    </citation>
    <scope>NUCLEOTIDE SEQUENCE [LARGE SCALE GENOMIC DNA]</scope>
    <source>
        <strain evidence="4">DFY41</strain>
    </source>
</reference>
<evidence type="ECO:0000313" key="3">
    <source>
        <dbReference type="EMBL" id="MFC5178845.1"/>
    </source>
</evidence>
<dbReference type="EMBL" id="JBHSKD010000027">
    <property type="protein sequence ID" value="MFC5178845.1"/>
    <property type="molecule type" value="Genomic_DNA"/>
</dbReference>
<protein>
    <submittedName>
        <fullName evidence="3">CPBP family intramembrane glutamic endopeptidase</fullName>
        <ecNumber evidence="3">3.4.-.-</ecNumber>
    </submittedName>
</protein>
<evidence type="ECO:0000259" key="2">
    <source>
        <dbReference type="Pfam" id="PF02517"/>
    </source>
</evidence>
<sequence length="308" mass="33349">MSHAEPDLPTEVDNYLDWSDKGRAGIARYLVGLVLILVVFFLLGQVLSLPVAVAYPDHEDSLIQSTVILLLSFVIPFFAIPALTHWVHQRPSWSVAMPRRELRGWDFGVGFGVSAVVGLATVAGAALVGAIDLEWGGMDWSRWLPLLAIGLVGLLIQTGAEEMLFRGYLTQLMRRLTSHPAVFLAVPALVFAAPHISNVKSLGGGPLVMLPYFATGLLYGWAAYRSGSLYLSWGLHFNNNLFNLLVVGASDDILKSVAPLQFPGPDLLVTTVIIVVQCALTLAVLLPLIRRREAAGSLRVSEVAHGHA</sequence>
<feature type="transmembrane region" description="Helical" evidence="1">
    <location>
        <begin position="107"/>
        <end position="131"/>
    </location>
</feature>
<dbReference type="EC" id="3.4.-.-" evidence="3"/>
<dbReference type="InterPro" id="IPR003675">
    <property type="entry name" value="Rce1/LyrA-like_dom"/>
</dbReference>
<feature type="transmembrane region" description="Helical" evidence="1">
    <location>
        <begin position="29"/>
        <end position="55"/>
    </location>
</feature>
<dbReference type="RefSeq" id="WP_378592585.1">
    <property type="nucleotide sequence ID" value="NZ_JBHSKD010000027.1"/>
</dbReference>
<feature type="transmembrane region" description="Helical" evidence="1">
    <location>
        <begin position="143"/>
        <end position="160"/>
    </location>
</feature>
<keyword evidence="1" id="KW-1133">Transmembrane helix</keyword>
<organism evidence="3 4">
    <name type="scientific">Nocardioides taihuensis</name>
    <dbReference type="NCBI Taxonomy" id="1835606"/>
    <lineage>
        <taxon>Bacteria</taxon>
        <taxon>Bacillati</taxon>
        <taxon>Actinomycetota</taxon>
        <taxon>Actinomycetes</taxon>
        <taxon>Propionibacteriales</taxon>
        <taxon>Nocardioidaceae</taxon>
        <taxon>Nocardioides</taxon>
    </lineage>
</organism>
<feature type="transmembrane region" description="Helical" evidence="1">
    <location>
        <begin position="67"/>
        <end position="87"/>
    </location>
</feature>
<evidence type="ECO:0000313" key="4">
    <source>
        <dbReference type="Proteomes" id="UP001596087"/>
    </source>
</evidence>